<keyword evidence="1" id="KW-0677">Repeat</keyword>
<reference evidence="4" key="2">
    <citation type="journal article" date="2021" name="PeerJ">
        <title>Extensive microbial diversity within the chicken gut microbiome revealed by metagenomics and culture.</title>
        <authorList>
            <person name="Gilroy R."/>
            <person name="Ravi A."/>
            <person name="Getino M."/>
            <person name="Pursley I."/>
            <person name="Horton D.L."/>
            <person name="Alikhan N.F."/>
            <person name="Baker D."/>
            <person name="Gharbi K."/>
            <person name="Hall N."/>
            <person name="Watson M."/>
            <person name="Adriaenssens E.M."/>
            <person name="Foster-Nyarko E."/>
            <person name="Jarju S."/>
            <person name="Secka A."/>
            <person name="Antonio M."/>
            <person name="Oren A."/>
            <person name="Chaudhuri R.R."/>
            <person name="La Ragione R."/>
            <person name="Hildebrand F."/>
            <person name="Pallen M.J."/>
        </authorList>
    </citation>
    <scope>NUCLEOTIDE SEQUENCE</scope>
    <source>
        <strain evidence="4">ChiBcec16-1751</strain>
    </source>
</reference>
<feature type="chain" id="PRO_5038744845" evidence="2">
    <location>
        <begin position="25"/>
        <end position="364"/>
    </location>
</feature>
<dbReference type="Pfam" id="PF00395">
    <property type="entry name" value="SLH"/>
    <property type="match status" value="2"/>
</dbReference>
<dbReference type="EMBL" id="DVJJ01000028">
    <property type="protein sequence ID" value="HIS64045.1"/>
    <property type="molecule type" value="Genomic_DNA"/>
</dbReference>
<dbReference type="InterPro" id="IPR001119">
    <property type="entry name" value="SLH_dom"/>
</dbReference>
<organism evidence="4 5">
    <name type="scientific">Candidatus Avoscillospira avistercoris</name>
    <dbReference type="NCBI Taxonomy" id="2840707"/>
    <lineage>
        <taxon>Bacteria</taxon>
        <taxon>Bacillati</taxon>
        <taxon>Bacillota</taxon>
        <taxon>Clostridia</taxon>
        <taxon>Eubacteriales</taxon>
        <taxon>Oscillospiraceae</taxon>
        <taxon>Oscillospiraceae incertae sedis</taxon>
        <taxon>Candidatus Avoscillospira</taxon>
    </lineage>
</organism>
<dbReference type="PROSITE" id="PS51272">
    <property type="entry name" value="SLH"/>
    <property type="match status" value="1"/>
</dbReference>
<feature type="signal peptide" evidence="2">
    <location>
        <begin position="1"/>
        <end position="24"/>
    </location>
</feature>
<gene>
    <name evidence="4" type="ORF">IAA83_01565</name>
</gene>
<evidence type="ECO:0000259" key="3">
    <source>
        <dbReference type="PROSITE" id="PS51272"/>
    </source>
</evidence>
<protein>
    <submittedName>
        <fullName evidence="4">S-layer homology domain-containing protein</fullName>
    </submittedName>
</protein>
<evidence type="ECO:0000256" key="2">
    <source>
        <dbReference type="SAM" id="SignalP"/>
    </source>
</evidence>
<comment type="caution">
    <text evidence="4">The sequence shown here is derived from an EMBL/GenBank/DDBJ whole genome shotgun (WGS) entry which is preliminary data.</text>
</comment>
<name>A0A9D1JSC2_9FIRM</name>
<feature type="domain" description="SLH" evidence="3">
    <location>
        <begin position="248"/>
        <end position="311"/>
    </location>
</feature>
<evidence type="ECO:0000256" key="1">
    <source>
        <dbReference type="ARBA" id="ARBA00022737"/>
    </source>
</evidence>
<evidence type="ECO:0000313" key="4">
    <source>
        <dbReference type="EMBL" id="HIS64045.1"/>
    </source>
</evidence>
<accession>A0A9D1JSC2</accession>
<dbReference type="PROSITE" id="PS51257">
    <property type="entry name" value="PROKAR_LIPOPROTEIN"/>
    <property type="match status" value="1"/>
</dbReference>
<reference evidence="4" key="1">
    <citation type="submission" date="2020-10" db="EMBL/GenBank/DDBJ databases">
        <authorList>
            <person name="Gilroy R."/>
        </authorList>
    </citation>
    <scope>NUCLEOTIDE SEQUENCE</scope>
    <source>
        <strain evidence="4">ChiBcec16-1751</strain>
    </source>
</reference>
<evidence type="ECO:0000313" key="5">
    <source>
        <dbReference type="Proteomes" id="UP000886741"/>
    </source>
</evidence>
<keyword evidence="2" id="KW-0732">Signal</keyword>
<dbReference type="AlphaFoldDB" id="A0A9D1JSC2"/>
<proteinExistence type="predicted"/>
<sequence length="364" mass="39193">MKKKLTVLVLTGALACTMALPAMAADVTAVPISAPVSTEELAALPDSVLYYGTVQEIRKDADGSITQLRMTSERYGEYVMNLSEETVWIDSGKQTASDPSTLQEGESLYVFHSTIATYSLPPQSPAFAVVRNIPMDAGCAQYHEVEAVSLENGQLKITTDNGGLILTADENTGLSFYGSDAAASLSDVQTGDYVMAWYSAVAESYPGQAYATHLMLLSAESQPTTDTLTRSELVMMMHKHAGKPVVNYAMNYSDVASDAEYAEAIRWATSEGYVGGCGDGTFCPDDTVSREELVTILWRYNGSPMLMDYTGLSQFSDVGEISQWAQPALAWAHQKGYITAVDGSRLDPQGDATHAMAESILNAK</sequence>
<dbReference type="Proteomes" id="UP000886741">
    <property type="component" value="Unassembled WGS sequence"/>
</dbReference>